<keyword evidence="2" id="KW-1185">Reference proteome</keyword>
<gene>
    <name evidence="1" type="ORF">J2800_004940</name>
</gene>
<sequence>MTNYLIETSASLLKKANDLDLLARRASKPGHASIYRRVADTSRVAAAFAKINETLDWRDAQAGVGKEPCPTIPSPLPAPA</sequence>
<name>A0ABU1N6X0_9CAUL</name>
<dbReference type="RefSeq" id="WP_056759730.1">
    <property type="nucleotide sequence ID" value="NZ_BMLD01000023.1"/>
</dbReference>
<reference evidence="1 2" key="1">
    <citation type="submission" date="2023-07" db="EMBL/GenBank/DDBJ databases">
        <title>Sorghum-associated microbial communities from plants grown in Nebraska, USA.</title>
        <authorList>
            <person name="Schachtman D."/>
        </authorList>
    </citation>
    <scope>NUCLEOTIDE SEQUENCE [LARGE SCALE GENOMIC DNA]</scope>
    <source>
        <strain evidence="1 2">DS2154</strain>
    </source>
</reference>
<comment type="caution">
    <text evidence="1">The sequence shown here is derived from an EMBL/GenBank/DDBJ whole genome shotgun (WGS) entry which is preliminary data.</text>
</comment>
<dbReference type="Proteomes" id="UP001262754">
    <property type="component" value="Unassembled WGS sequence"/>
</dbReference>
<organism evidence="1 2">
    <name type="scientific">Caulobacter rhizosphaerae</name>
    <dbReference type="NCBI Taxonomy" id="2010972"/>
    <lineage>
        <taxon>Bacteria</taxon>
        <taxon>Pseudomonadati</taxon>
        <taxon>Pseudomonadota</taxon>
        <taxon>Alphaproteobacteria</taxon>
        <taxon>Caulobacterales</taxon>
        <taxon>Caulobacteraceae</taxon>
        <taxon>Caulobacter</taxon>
    </lineage>
</organism>
<proteinExistence type="predicted"/>
<evidence type="ECO:0000313" key="2">
    <source>
        <dbReference type="Proteomes" id="UP001262754"/>
    </source>
</evidence>
<protein>
    <submittedName>
        <fullName evidence="1">Uncharacterized protein</fullName>
    </submittedName>
</protein>
<dbReference type="EMBL" id="JAVDRL010000021">
    <property type="protein sequence ID" value="MDR6534169.1"/>
    <property type="molecule type" value="Genomic_DNA"/>
</dbReference>
<accession>A0ABU1N6X0</accession>
<evidence type="ECO:0000313" key="1">
    <source>
        <dbReference type="EMBL" id="MDR6534169.1"/>
    </source>
</evidence>